<gene>
    <name evidence="2" type="ORF">FN846DRAFT_885697</name>
</gene>
<protein>
    <submittedName>
        <fullName evidence="2">Uncharacterized protein</fullName>
    </submittedName>
</protein>
<proteinExistence type="predicted"/>
<dbReference type="EMBL" id="VXIS01000002">
    <property type="protein sequence ID" value="KAA8914893.1"/>
    <property type="molecule type" value="Genomic_DNA"/>
</dbReference>
<sequence>MSSSSNQSPRPHNGTIQVELDSAEFAQFQQFRAAMLSEQQPIPVTGTEEPLVPTSTQVPHKLPLLLPQLSQTPQAVSPSQSETNIFLSVAQDTTNPGRKPEDASWHWTNTRALNASMGVHPEDRSAVQLCRQEVRDYLGRFGKQLNVAWTKWDPEEWVAMECTAAKEFAARRGWTRKTTAGIMKSLCEVNHRNEEQARRKAAGIVPTPRVLRSEGVKQRRSTVKKGPPLRRPNRTTQFSTGGPTTPTQPHKCINSTLPASAQDVSLPSQADIHSPLPVSALAVTTLPQASVLAASQPLPTDMTSPLSHPASPIAAPIACDASAVISTPKKRGRPRKEVAAAAITASIAGGLVDASQIADIAATNTACDDAGTTQNGLRRSGRKKGFAAKTSDNAYQQAEKTLINSLAAANKDCRTAREAFHHAMGFENDNGCASGGF</sequence>
<evidence type="ECO:0000256" key="1">
    <source>
        <dbReference type="SAM" id="MobiDB-lite"/>
    </source>
</evidence>
<feature type="compositionally biased region" description="Polar residues" evidence="1">
    <location>
        <begin position="368"/>
        <end position="377"/>
    </location>
</feature>
<organism evidence="2 3">
    <name type="scientific">Sphaerosporella brunnea</name>
    <dbReference type="NCBI Taxonomy" id="1250544"/>
    <lineage>
        <taxon>Eukaryota</taxon>
        <taxon>Fungi</taxon>
        <taxon>Dikarya</taxon>
        <taxon>Ascomycota</taxon>
        <taxon>Pezizomycotina</taxon>
        <taxon>Pezizomycetes</taxon>
        <taxon>Pezizales</taxon>
        <taxon>Pyronemataceae</taxon>
        <taxon>Sphaerosporella</taxon>
    </lineage>
</organism>
<dbReference type="Proteomes" id="UP000326924">
    <property type="component" value="Unassembled WGS sequence"/>
</dbReference>
<accession>A0A5J5FBT9</accession>
<comment type="caution">
    <text evidence="2">The sequence shown here is derived from an EMBL/GenBank/DDBJ whole genome shotgun (WGS) entry which is preliminary data.</text>
</comment>
<feature type="region of interest" description="Disordered" evidence="1">
    <location>
        <begin position="213"/>
        <end position="249"/>
    </location>
</feature>
<name>A0A5J5FBT9_9PEZI</name>
<reference evidence="2 3" key="1">
    <citation type="submission" date="2019-09" db="EMBL/GenBank/DDBJ databases">
        <title>Draft genome of the ectomycorrhizal ascomycete Sphaerosporella brunnea.</title>
        <authorList>
            <consortium name="DOE Joint Genome Institute"/>
            <person name="Benucci G.M."/>
            <person name="Marozzi G."/>
            <person name="Antonielli L."/>
            <person name="Sanchez S."/>
            <person name="Marco P."/>
            <person name="Wang X."/>
            <person name="Falini L.B."/>
            <person name="Barry K."/>
            <person name="Haridas S."/>
            <person name="Lipzen A."/>
            <person name="Labutti K."/>
            <person name="Grigoriev I.V."/>
            <person name="Murat C."/>
            <person name="Martin F."/>
            <person name="Albertini E."/>
            <person name="Donnini D."/>
            <person name="Bonito G."/>
        </authorList>
    </citation>
    <scope>NUCLEOTIDE SEQUENCE [LARGE SCALE GENOMIC DNA]</scope>
    <source>
        <strain evidence="2 3">Sb_GMNB300</strain>
    </source>
</reference>
<feature type="region of interest" description="Disordered" evidence="1">
    <location>
        <begin position="368"/>
        <end position="389"/>
    </location>
</feature>
<keyword evidence="3" id="KW-1185">Reference proteome</keyword>
<dbReference type="AlphaFoldDB" id="A0A5J5FBT9"/>
<feature type="compositionally biased region" description="Basic residues" evidence="1">
    <location>
        <begin position="218"/>
        <end position="233"/>
    </location>
</feature>
<evidence type="ECO:0000313" key="3">
    <source>
        <dbReference type="Proteomes" id="UP000326924"/>
    </source>
</evidence>
<dbReference type="InParanoid" id="A0A5J5FBT9"/>
<evidence type="ECO:0000313" key="2">
    <source>
        <dbReference type="EMBL" id="KAA8914893.1"/>
    </source>
</evidence>
<feature type="compositionally biased region" description="Polar residues" evidence="1">
    <location>
        <begin position="234"/>
        <end position="249"/>
    </location>
</feature>